<proteinExistence type="predicted"/>
<evidence type="ECO:0000313" key="3">
    <source>
        <dbReference type="Proteomes" id="UP000317624"/>
    </source>
</evidence>
<comment type="caution">
    <text evidence="2">The sequence shown here is derived from an EMBL/GenBank/DDBJ whole genome shotgun (WGS) entry which is preliminary data.</text>
</comment>
<reference evidence="2 3" key="1">
    <citation type="submission" date="2019-07" db="EMBL/GenBank/DDBJ databases">
        <title>Hymenobacter sp. straun FUR1 Genome sequencing and assembly.</title>
        <authorList>
            <person name="Chhetri G."/>
        </authorList>
    </citation>
    <scope>NUCLEOTIDE SEQUENCE [LARGE SCALE GENOMIC DNA]</scope>
    <source>
        <strain evidence="2 3">Fur1</strain>
    </source>
</reference>
<organism evidence="2 3">
    <name type="scientific">Hymenobacter setariae</name>
    <dbReference type="NCBI Taxonomy" id="2594794"/>
    <lineage>
        <taxon>Bacteria</taxon>
        <taxon>Pseudomonadati</taxon>
        <taxon>Bacteroidota</taxon>
        <taxon>Cytophagia</taxon>
        <taxon>Cytophagales</taxon>
        <taxon>Hymenobacteraceae</taxon>
        <taxon>Hymenobacter</taxon>
    </lineage>
</organism>
<name>A0A558C360_9BACT</name>
<dbReference type="Proteomes" id="UP000317624">
    <property type="component" value="Unassembled WGS sequence"/>
</dbReference>
<feature type="transmembrane region" description="Helical" evidence="1">
    <location>
        <begin position="26"/>
        <end position="45"/>
    </location>
</feature>
<keyword evidence="1" id="KW-1133">Transmembrane helix</keyword>
<dbReference type="AlphaFoldDB" id="A0A558C360"/>
<evidence type="ECO:0000256" key="1">
    <source>
        <dbReference type="SAM" id="Phobius"/>
    </source>
</evidence>
<gene>
    <name evidence="2" type="ORF">FNT36_03810</name>
</gene>
<sequence length="63" mass="7149">MELLTSLCFLVIAARGMGLSRSADILVLLLLPGVMALFWTGLFWLEIRCAERYFKQALLLTKM</sequence>
<dbReference type="EMBL" id="VMRJ01000001">
    <property type="protein sequence ID" value="TVT43229.1"/>
    <property type="molecule type" value="Genomic_DNA"/>
</dbReference>
<keyword evidence="3" id="KW-1185">Reference proteome</keyword>
<protein>
    <submittedName>
        <fullName evidence="2">Uncharacterized protein</fullName>
    </submittedName>
</protein>
<evidence type="ECO:0000313" key="2">
    <source>
        <dbReference type="EMBL" id="TVT43229.1"/>
    </source>
</evidence>
<keyword evidence="1" id="KW-0812">Transmembrane</keyword>
<accession>A0A558C360</accession>
<keyword evidence="1" id="KW-0472">Membrane</keyword>